<proteinExistence type="predicted"/>
<reference evidence="1 2" key="1">
    <citation type="submission" date="2016-05" db="EMBL/GenBank/DDBJ databases">
        <title>Comparative analysis of secretome profiles of manganese(II)-oxidizing ascomycete fungi.</title>
        <authorList>
            <consortium name="DOE Joint Genome Institute"/>
            <person name="Zeiner C.A."/>
            <person name="Purvine S.O."/>
            <person name="Zink E.M."/>
            <person name="Wu S."/>
            <person name="Pasa-Tolic L."/>
            <person name="Chaput D.L."/>
            <person name="Haridas S."/>
            <person name="Grigoriev I.V."/>
            <person name="Santelli C.M."/>
            <person name="Hansel C.M."/>
        </authorList>
    </citation>
    <scope>NUCLEOTIDE SEQUENCE [LARGE SCALE GENOMIC DNA]</scope>
    <source>
        <strain evidence="1 2">AP3s5-JAC2a</strain>
    </source>
</reference>
<gene>
    <name evidence="1" type="ORF">CC84DRAFT_478467</name>
</gene>
<evidence type="ECO:0000313" key="1">
    <source>
        <dbReference type="EMBL" id="OAG10305.1"/>
    </source>
</evidence>
<accession>A0A177CS02</accession>
<dbReference type="GeneID" id="28769913"/>
<organism evidence="1 2">
    <name type="scientific">Paraphaeosphaeria sporulosa</name>
    <dbReference type="NCBI Taxonomy" id="1460663"/>
    <lineage>
        <taxon>Eukaryota</taxon>
        <taxon>Fungi</taxon>
        <taxon>Dikarya</taxon>
        <taxon>Ascomycota</taxon>
        <taxon>Pezizomycotina</taxon>
        <taxon>Dothideomycetes</taxon>
        <taxon>Pleosporomycetidae</taxon>
        <taxon>Pleosporales</taxon>
        <taxon>Massarineae</taxon>
        <taxon>Didymosphaeriaceae</taxon>
        <taxon>Paraphaeosphaeria</taxon>
    </lineage>
</organism>
<dbReference type="Proteomes" id="UP000077069">
    <property type="component" value="Unassembled WGS sequence"/>
</dbReference>
<evidence type="ECO:0000313" key="2">
    <source>
        <dbReference type="Proteomes" id="UP000077069"/>
    </source>
</evidence>
<dbReference type="InParanoid" id="A0A177CS02"/>
<dbReference type="RefSeq" id="XP_018040670.1">
    <property type="nucleotide sequence ID" value="XM_018186427.1"/>
</dbReference>
<keyword evidence="2" id="KW-1185">Reference proteome</keyword>
<name>A0A177CS02_9PLEO</name>
<protein>
    <submittedName>
        <fullName evidence="1">Uncharacterized protein</fullName>
    </submittedName>
</protein>
<sequence length="158" mass="17018">MQKQAKAESGRDTSTALGMHTARDARIAHAQCGARAFENDVTQLNVEGDNVGGLVAAAARGSSISVHDCPCGIFQKCCRWIAAVTSLRRNTMPPLAPPAGHSAANRCWVAYRCLAGNPSAISSTLHMAHNIDQATRRQVPVDLGARRVIQRDYEHVIF</sequence>
<dbReference type="EMBL" id="KV441549">
    <property type="protein sequence ID" value="OAG10305.1"/>
    <property type="molecule type" value="Genomic_DNA"/>
</dbReference>
<dbReference type="AlphaFoldDB" id="A0A177CS02"/>